<evidence type="ECO:0000256" key="2">
    <source>
        <dbReference type="ARBA" id="ARBA00022821"/>
    </source>
</evidence>
<feature type="domain" description="NB-ARC" evidence="5">
    <location>
        <begin position="204"/>
        <end position="340"/>
    </location>
</feature>
<name>A0AAW1Y6B4_RUBAR</name>
<comment type="similarity">
    <text evidence="1">Belongs to the disease resistance NB-LRR family.</text>
</comment>
<feature type="region of interest" description="Disordered" evidence="4">
    <location>
        <begin position="154"/>
        <end position="185"/>
    </location>
</feature>
<evidence type="ECO:0000256" key="3">
    <source>
        <dbReference type="SAM" id="Coils"/>
    </source>
</evidence>
<dbReference type="SUPFAM" id="SSF52047">
    <property type="entry name" value="RNI-like"/>
    <property type="match status" value="1"/>
</dbReference>
<dbReference type="Pfam" id="PF00931">
    <property type="entry name" value="NB-ARC"/>
    <property type="match status" value="1"/>
</dbReference>
<dbReference type="Pfam" id="PF23247">
    <property type="entry name" value="LRR_RPS2"/>
    <property type="match status" value="1"/>
</dbReference>
<keyword evidence="8" id="KW-1185">Reference proteome</keyword>
<dbReference type="Gene3D" id="3.80.10.10">
    <property type="entry name" value="Ribonuclease Inhibitor"/>
    <property type="match status" value="2"/>
</dbReference>
<proteinExistence type="inferred from homology"/>
<dbReference type="InterPro" id="IPR057135">
    <property type="entry name" value="At4g27190-like_LRR"/>
</dbReference>
<dbReference type="AlphaFoldDB" id="A0AAW1Y6B4"/>
<protein>
    <submittedName>
        <fullName evidence="7">Uncharacterized protein</fullName>
    </submittedName>
</protein>
<dbReference type="PANTHER" id="PTHR33463">
    <property type="entry name" value="NB-ARC DOMAIN-CONTAINING PROTEIN-RELATED"/>
    <property type="match status" value="1"/>
</dbReference>
<accession>A0AAW1Y6B4</accession>
<keyword evidence="3" id="KW-0175">Coiled coil</keyword>
<evidence type="ECO:0000259" key="6">
    <source>
        <dbReference type="Pfam" id="PF23247"/>
    </source>
</evidence>
<reference evidence="7 8" key="1">
    <citation type="journal article" date="2023" name="G3 (Bethesda)">
        <title>A chromosome-length genome assembly and annotation of blackberry (Rubus argutus, cv. 'Hillquist').</title>
        <authorList>
            <person name="Bruna T."/>
            <person name="Aryal R."/>
            <person name="Dudchenko O."/>
            <person name="Sargent D.J."/>
            <person name="Mead D."/>
            <person name="Buti M."/>
            <person name="Cavallini A."/>
            <person name="Hytonen T."/>
            <person name="Andres J."/>
            <person name="Pham M."/>
            <person name="Weisz D."/>
            <person name="Mascagni F."/>
            <person name="Usai G."/>
            <person name="Natali L."/>
            <person name="Bassil N."/>
            <person name="Fernandez G.E."/>
            <person name="Lomsadze A."/>
            <person name="Armour M."/>
            <person name="Olukolu B."/>
            <person name="Poorten T."/>
            <person name="Britton C."/>
            <person name="Davik J."/>
            <person name="Ashrafi H."/>
            <person name="Aiden E.L."/>
            <person name="Borodovsky M."/>
            <person name="Worthington M."/>
        </authorList>
    </citation>
    <scope>NUCLEOTIDE SEQUENCE [LARGE SCALE GENOMIC DNA]</scope>
    <source>
        <strain evidence="7">PI 553951</strain>
    </source>
</reference>
<sequence>MVDICISIAGKVAEYTVAPVLRQFGYLVHFGSNVRSLNSQVEKLDARRTDLERRVEAAKDSLQIIKSEVENWLSDAEKTIQEKKARFEDASIAKATCCSNGWFPNLKVRYSLSRKAKKMTLDVDKLFQNGDFDSISCGARRQKIQYQRMQYYEDSTEAPAKQPHEGAIASSSSGASNPTNPPAHMDLSERLKYRLPYTKDLLKALQDDKINMIGISGIIREIDTVTTKEFIKRMKHRNFFEEVVMAVVSQQDPDLKRIQGEIADMLDLKLENGSLVERAQRLRAAMSAILDSKRLLLILADVRQVLDLASIGISSGDGNKRCKIILISQLENVFGEMTTQTNFELLLQSTPGDRAVEFESRISVIRDVMDALTDDESNPIVLCDLPSFIGISNSNYKGMARLPVVSSLYKNSLTVEYALFFDPKVYFPVLRELHLKGLGNWKEIWNSQCSPNSFCELTNLDVRDCDKLWHLVPTHMQNRLQKLKTILVWDCSSLEEIFEVRRLNANEGDASSISQSKKIPSSISQPDQGMQINNIMDFKQSRPGFQNLTELWVSDCHSLRYLLSPSIARGLVRLESLRIWRCEKIEEIVAAAEGEEKEVESILPRLKYLKLWDVLNLGSFSLGKYTFDWPLLQVIDITECNKMNDFCTGSLSIPRKVYITVCDCGENLEQELNNCRKEI</sequence>
<dbReference type="InterPro" id="IPR002182">
    <property type="entry name" value="NB-ARC"/>
</dbReference>
<dbReference type="Proteomes" id="UP001457282">
    <property type="component" value="Unassembled WGS sequence"/>
</dbReference>
<dbReference type="PANTHER" id="PTHR33463:SF203">
    <property type="entry name" value="AAA+ ATPASE DOMAIN-CONTAINING PROTEIN"/>
    <property type="match status" value="1"/>
</dbReference>
<dbReference type="GO" id="GO:0043531">
    <property type="term" value="F:ADP binding"/>
    <property type="evidence" value="ECO:0007669"/>
    <property type="project" value="InterPro"/>
</dbReference>
<feature type="compositionally biased region" description="Low complexity" evidence="4">
    <location>
        <begin position="166"/>
        <end position="176"/>
    </location>
</feature>
<feature type="domain" description="Disease resistance protein At4g27190-like leucine-rich repeats" evidence="6">
    <location>
        <begin position="432"/>
        <end position="583"/>
    </location>
</feature>
<organism evidence="7 8">
    <name type="scientific">Rubus argutus</name>
    <name type="common">Southern blackberry</name>
    <dbReference type="NCBI Taxonomy" id="59490"/>
    <lineage>
        <taxon>Eukaryota</taxon>
        <taxon>Viridiplantae</taxon>
        <taxon>Streptophyta</taxon>
        <taxon>Embryophyta</taxon>
        <taxon>Tracheophyta</taxon>
        <taxon>Spermatophyta</taxon>
        <taxon>Magnoliopsida</taxon>
        <taxon>eudicotyledons</taxon>
        <taxon>Gunneridae</taxon>
        <taxon>Pentapetalae</taxon>
        <taxon>rosids</taxon>
        <taxon>fabids</taxon>
        <taxon>Rosales</taxon>
        <taxon>Rosaceae</taxon>
        <taxon>Rosoideae</taxon>
        <taxon>Rosoideae incertae sedis</taxon>
        <taxon>Rubus</taxon>
    </lineage>
</organism>
<keyword evidence="2" id="KW-0611">Plant defense</keyword>
<evidence type="ECO:0000256" key="1">
    <source>
        <dbReference type="ARBA" id="ARBA00008894"/>
    </source>
</evidence>
<evidence type="ECO:0000256" key="4">
    <source>
        <dbReference type="SAM" id="MobiDB-lite"/>
    </source>
</evidence>
<feature type="coiled-coil region" evidence="3">
    <location>
        <begin position="34"/>
        <end position="93"/>
    </location>
</feature>
<dbReference type="InterPro" id="IPR050905">
    <property type="entry name" value="Plant_NBS-LRR"/>
</dbReference>
<evidence type="ECO:0000259" key="5">
    <source>
        <dbReference type="Pfam" id="PF00931"/>
    </source>
</evidence>
<gene>
    <name evidence="7" type="ORF">M0R45_010058</name>
</gene>
<dbReference type="EMBL" id="JBEDUW010000002">
    <property type="protein sequence ID" value="KAK9944494.1"/>
    <property type="molecule type" value="Genomic_DNA"/>
</dbReference>
<evidence type="ECO:0000313" key="7">
    <source>
        <dbReference type="EMBL" id="KAK9944494.1"/>
    </source>
</evidence>
<comment type="caution">
    <text evidence="7">The sequence shown here is derived from an EMBL/GenBank/DDBJ whole genome shotgun (WGS) entry which is preliminary data.</text>
</comment>
<dbReference type="InterPro" id="IPR027417">
    <property type="entry name" value="P-loop_NTPase"/>
</dbReference>
<dbReference type="Gene3D" id="3.40.50.300">
    <property type="entry name" value="P-loop containing nucleotide triphosphate hydrolases"/>
    <property type="match status" value="1"/>
</dbReference>
<evidence type="ECO:0000313" key="8">
    <source>
        <dbReference type="Proteomes" id="UP001457282"/>
    </source>
</evidence>
<dbReference type="InterPro" id="IPR032675">
    <property type="entry name" value="LRR_dom_sf"/>
</dbReference>